<dbReference type="Proteomes" id="UP000605970">
    <property type="component" value="Unassembled WGS sequence"/>
</dbReference>
<name>A0A8S9ZU25_9BILA</name>
<reference evidence="2" key="1">
    <citation type="journal article" date="2020" name="Ecol. Evol.">
        <title>Genome structure and content of the rice root-knot nematode (Meloidogyne graminicola).</title>
        <authorList>
            <person name="Phan N.T."/>
            <person name="Danchin E.G.J."/>
            <person name="Klopp C."/>
            <person name="Perfus-Barbeoch L."/>
            <person name="Kozlowski D.K."/>
            <person name="Koutsovoulos G.D."/>
            <person name="Lopez-Roques C."/>
            <person name="Bouchez O."/>
            <person name="Zahm M."/>
            <person name="Besnard G."/>
            <person name="Bellafiore S."/>
        </authorList>
    </citation>
    <scope>NUCLEOTIDE SEQUENCE</scope>
    <source>
        <strain evidence="2">VN-18</strain>
    </source>
</reference>
<accession>A0A8S9ZU25</accession>
<dbReference type="EMBL" id="JABEBT010000027">
    <property type="protein sequence ID" value="KAF7636697.1"/>
    <property type="molecule type" value="Genomic_DNA"/>
</dbReference>
<dbReference type="InterPro" id="IPR001810">
    <property type="entry name" value="F-box_dom"/>
</dbReference>
<gene>
    <name evidence="2" type="ORF">Mgra_00003876</name>
</gene>
<organism evidence="2 3">
    <name type="scientific">Meloidogyne graminicola</name>
    <dbReference type="NCBI Taxonomy" id="189291"/>
    <lineage>
        <taxon>Eukaryota</taxon>
        <taxon>Metazoa</taxon>
        <taxon>Ecdysozoa</taxon>
        <taxon>Nematoda</taxon>
        <taxon>Chromadorea</taxon>
        <taxon>Rhabditida</taxon>
        <taxon>Tylenchina</taxon>
        <taxon>Tylenchomorpha</taxon>
        <taxon>Tylenchoidea</taxon>
        <taxon>Meloidogynidae</taxon>
        <taxon>Meloidogyninae</taxon>
        <taxon>Meloidogyne</taxon>
    </lineage>
</organism>
<proteinExistence type="predicted"/>
<sequence length="370" mass="43626">MGNVFSIFSEGIFCEQVEETKMEFYPLELKHLPAEVQLTILKCLNYDELFKFKQTNRHFCDFVNKHKNCLARKRFNKLTVLVSVDLDKVSNEIDIPLKLLNKKSINVSLSKTLLKKWQSAVGKIIPVFTLVKVPFLFSVFNKMLEPAIVLEDLSSPGKNPFLRLPLFPKTIEEFKTVRYWLEQIFFCNIEHVNLTNYTFNPQMIKLLFDNDEINKIKLYCHTVEISFPTRNVNAWKFNFGRLIACRHLEMASEAFITTNEEHIIYNNILWELLPNECHKIPLVVLNRLCDNQIGLYNKLVNYLETSKDLSEMANKIKIYFLNGWKRSQLIVKGKELNQNNKMKKCYEITNIHNKQIKFSILWVKLGFFFC</sequence>
<dbReference type="SMART" id="SM00256">
    <property type="entry name" value="FBOX"/>
    <property type="match status" value="1"/>
</dbReference>
<protein>
    <submittedName>
        <fullName evidence="2">F-box domain-containing protein</fullName>
    </submittedName>
</protein>
<dbReference type="SUPFAM" id="SSF81383">
    <property type="entry name" value="F-box domain"/>
    <property type="match status" value="1"/>
</dbReference>
<dbReference type="PROSITE" id="PS50181">
    <property type="entry name" value="FBOX"/>
    <property type="match status" value="1"/>
</dbReference>
<comment type="caution">
    <text evidence="2">The sequence shown here is derived from an EMBL/GenBank/DDBJ whole genome shotgun (WGS) entry which is preliminary data.</text>
</comment>
<dbReference type="AlphaFoldDB" id="A0A8S9ZU25"/>
<evidence type="ECO:0000313" key="3">
    <source>
        <dbReference type="Proteomes" id="UP000605970"/>
    </source>
</evidence>
<keyword evidence="3" id="KW-1185">Reference proteome</keyword>
<evidence type="ECO:0000313" key="2">
    <source>
        <dbReference type="EMBL" id="KAF7636697.1"/>
    </source>
</evidence>
<dbReference type="InterPro" id="IPR036047">
    <property type="entry name" value="F-box-like_dom_sf"/>
</dbReference>
<dbReference type="OrthoDB" id="435188at2759"/>
<feature type="domain" description="F-box" evidence="1">
    <location>
        <begin position="26"/>
        <end position="78"/>
    </location>
</feature>
<dbReference type="Pfam" id="PF00646">
    <property type="entry name" value="F-box"/>
    <property type="match status" value="1"/>
</dbReference>
<evidence type="ECO:0000259" key="1">
    <source>
        <dbReference type="PROSITE" id="PS50181"/>
    </source>
</evidence>